<dbReference type="EMBL" id="AUZY01013063">
    <property type="protein sequence ID" value="EQD26800.1"/>
    <property type="molecule type" value="Genomic_DNA"/>
</dbReference>
<reference evidence="4" key="1">
    <citation type="submission" date="2013-08" db="EMBL/GenBank/DDBJ databases">
        <authorList>
            <person name="Mendez C."/>
            <person name="Richter M."/>
            <person name="Ferrer M."/>
            <person name="Sanchez J."/>
        </authorList>
    </citation>
    <scope>NUCLEOTIDE SEQUENCE</scope>
</reference>
<organism evidence="4">
    <name type="scientific">mine drainage metagenome</name>
    <dbReference type="NCBI Taxonomy" id="410659"/>
    <lineage>
        <taxon>unclassified sequences</taxon>
        <taxon>metagenomes</taxon>
        <taxon>ecological metagenomes</taxon>
    </lineage>
</organism>
<dbReference type="GO" id="GO:0004664">
    <property type="term" value="F:prephenate dehydratase activity"/>
    <property type="evidence" value="ECO:0007669"/>
    <property type="project" value="UniProtKB-EC"/>
</dbReference>
<dbReference type="PANTHER" id="PTHR38041:SF1">
    <property type="entry name" value="CHORISMATE MUTASE"/>
    <property type="match status" value="1"/>
</dbReference>
<dbReference type="SMART" id="SM00830">
    <property type="entry name" value="CM_2"/>
    <property type="match status" value="1"/>
</dbReference>
<dbReference type="AlphaFoldDB" id="T0ZAG0"/>
<keyword evidence="1" id="KW-0413">Isomerase</keyword>
<dbReference type="Pfam" id="PF01817">
    <property type="entry name" value="CM_2"/>
    <property type="match status" value="1"/>
</dbReference>
<sequence>MVDGSRPPADLESFRRALERLDREMLTLYSRRRQLVRDLWEHKRGRGLPLRDRAQEHRVLERARKAAGSERIPPAEAEAFMRWLLLACRRAARSPSRWVGKAGKDPGDRGSPSRGAPLSRRDPLPLMEGSYAPFASDGHAGPGPGRKAGARPRGTDP</sequence>
<evidence type="ECO:0000256" key="2">
    <source>
        <dbReference type="SAM" id="MobiDB-lite"/>
    </source>
</evidence>
<dbReference type="EC" id="4.2.1.51" evidence="4"/>
<dbReference type="InterPro" id="IPR036979">
    <property type="entry name" value="CM_dom_sf"/>
</dbReference>
<dbReference type="InterPro" id="IPR051331">
    <property type="entry name" value="Chorismate_mutase-related"/>
</dbReference>
<evidence type="ECO:0000256" key="1">
    <source>
        <dbReference type="ARBA" id="ARBA00023235"/>
    </source>
</evidence>
<keyword evidence="4" id="KW-0456">Lyase</keyword>
<evidence type="ECO:0000313" key="4">
    <source>
        <dbReference type="EMBL" id="EQD26800.1"/>
    </source>
</evidence>
<gene>
    <name evidence="4" type="ORF">B1B_19452</name>
</gene>
<feature type="domain" description="Chorismate mutase" evidence="3">
    <location>
        <begin position="5"/>
        <end position="96"/>
    </location>
</feature>
<evidence type="ECO:0000259" key="3">
    <source>
        <dbReference type="PROSITE" id="PS51168"/>
    </source>
</evidence>
<dbReference type="InterPro" id="IPR002701">
    <property type="entry name" value="CM_II_prokaryot"/>
</dbReference>
<comment type="caution">
    <text evidence="4">The sequence shown here is derived from an EMBL/GenBank/DDBJ whole genome shotgun (WGS) entry which is preliminary data.</text>
</comment>
<protein>
    <submittedName>
        <fullName evidence="4">Chorismate mutase domain protein</fullName>
        <ecNumber evidence="4">4.2.1.51</ecNumber>
    </submittedName>
</protein>
<dbReference type="Gene3D" id="1.20.59.10">
    <property type="entry name" value="Chorismate mutase"/>
    <property type="match status" value="1"/>
</dbReference>
<dbReference type="SUPFAM" id="SSF48600">
    <property type="entry name" value="Chorismate mutase II"/>
    <property type="match status" value="1"/>
</dbReference>
<dbReference type="PANTHER" id="PTHR38041">
    <property type="entry name" value="CHORISMATE MUTASE"/>
    <property type="match status" value="1"/>
</dbReference>
<accession>T0ZAG0</accession>
<proteinExistence type="predicted"/>
<dbReference type="GO" id="GO:0009697">
    <property type="term" value="P:salicylic acid biosynthetic process"/>
    <property type="evidence" value="ECO:0007669"/>
    <property type="project" value="TreeGrafter"/>
</dbReference>
<dbReference type="PROSITE" id="PS51168">
    <property type="entry name" value="CHORISMATE_MUT_2"/>
    <property type="match status" value="1"/>
</dbReference>
<dbReference type="InterPro" id="IPR036263">
    <property type="entry name" value="Chorismate_II_sf"/>
</dbReference>
<reference evidence="4" key="2">
    <citation type="journal article" date="2014" name="ISME J.">
        <title>Microbial stratification in low pH oxic and suboxic macroscopic growths along an acid mine drainage.</title>
        <authorList>
            <person name="Mendez-Garcia C."/>
            <person name="Mesa V."/>
            <person name="Sprenger R.R."/>
            <person name="Richter M."/>
            <person name="Diez M.S."/>
            <person name="Solano J."/>
            <person name="Bargiela R."/>
            <person name="Golyshina O.V."/>
            <person name="Manteca A."/>
            <person name="Ramos J.L."/>
            <person name="Gallego J.R."/>
            <person name="Llorente I."/>
            <person name="Martins Dos Santos V.A."/>
            <person name="Jensen O.N."/>
            <person name="Pelaez A.I."/>
            <person name="Sanchez J."/>
            <person name="Ferrer M."/>
        </authorList>
    </citation>
    <scope>NUCLEOTIDE SEQUENCE</scope>
</reference>
<dbReference type="GO" id="GO:0046417">
    <property type="term" value="P:chorismate metabolic process"/>
    <property type="evidence" value="ECO:0007669"/>
    <property type="project" value="InterPro"/>
</dbReference>
<dbReference type="GO" id="GO:0004106">
    <property type="term" value="F:chorismate mutase activity"/>
    <property type="evidence" value="ECO:0007669"/>
    <property type="project" value="InterPro"/>
</dbReference>
<name>T0ZAG0_9ZZZZ</name>
<feature type="region of interest" description="Disordered" evidence="2">
    <location>
        <begin position="92"/>
        <end position="157"/>
    </location>
</feature>